<reference evidence="1" key="1">
    <citation type="submission" date="2021-02" db="EMBL/GenBank/DDBJ databases">
        <authorList>
            <person name="Dougan E. K."/>
            <person name="Rhodes N."/>
            <person name="Thang M."/>
            <person name="Chan C."/>
        </authorList>
    </citation>
    <scope>NUCLEOTIDE SEQUENCE</scope>
</reference>
<feature type="non-terminal residue" evidence="1">
    <location>
        <position position="106"/>
    </location>
</feature>
<gene>
    <name evidence="1" type="ORF">PGLA1383_LOCUS21078</name>
</gene>
<comment type="caution">
    <text evidence="1">The sequence shown here is derived from an EMBL/GenBank/DDBJ whole genome shotgun (WGS) entry which is preliminary data.</text>
</comment>
<protein>
    <submittedName>
        <fullName evidence="1">Uncharacterized protein</fullName>
    </submittedName>
</protein>
<dbReference type="AlphaFoldDB" id="A0A813ET09"/>
<dbReference type="Proteomes" id="UP000654075">
    <property type="component" value="Unassembled WGS sequence"/>
</dbReference>
<dbReference type="OrthoDB" id="10415520at2759"/>
<evidence type="ECO:0000313" key="1">
    <source>
        <dbReference type="EMBL" id="CAE8602845.1"/>
    </source>
</evidence>
<name>A0A813ET09_POLGL</name>
<accession>A0A813ET09</accession>
<evidence type="ECO:0000313" key="2">
    <source>
        <dbReference type="Proteomes" id="UP000654075"/>
    </source>
</evidence>
<sequence>VRRNHWLSLHEAAREKYQDSGGETRYPFYGRDFGYEVDYMIELGLQPGDRCFAAYRIEALPATHAAATVLRRWLKRGTTGESDASAGSSQLFFQQFDEEAIIEMRD</sequence>
<proteinExistence type="predicted"/>
<organism evidence="1 2">
    <name type="scientific">Polarella glacialis</name>
    <name type="common">Dinoflagellate</name>
    <dbReference type="NCBI Taxonomy" id="89957"/>
    <lineage>
        <taxon>Eukaryota</taxon>
        <taxon>Sar</taxon>
        <taxon>Alveolata</taxon>
        <taxon>Dinophyceae</taxon>
        <taxon>Suessiales</taxon>
        <taxon>Suessiaceae</taxon>
        <taxon>Polarella</taxon>
    </lineage>
</organism>
<keyword evidence="2" id="KW-1185">Reference proteome</keyword>
<dbReference type="EMBL" id="CAJNNV010014722">
    <property type="protein sequence ID" value="CAE8602845.1"/>
    <property type="molecule type" value="Genomic_DNA"/>
</dbReference>
<feature type="non-terminal residue" evidence="1">
    <location>
        <position position="1"/>
    </location>
</feature>